<feature type="binding site" evidence="8">
    <location>
        <position position="62"/>
    </location>
    <ligand>
        <name>Zn(2+)</name>
        <dbReference type="ChEBI" id="CHEBI:29105"/>
        <label>1</label>
        <note>catalytic</note>
    </ligand>
</feature>
<keyword evidence="10" id="KW-1185">Reference proteome</keyword>
<dbReference type="Proteomes" id="UP000184050">
    <property type="component" value="Unassembled WGS sequence"/>
</dbReference>
<evidence type="ECO:0000313" key="10">
    <source>
        <dbReference type="Proteomes" id="UP000184050"/>
    </source>
</evidence>
<dbReference type="SUPFAM" id="SSF56281">
    <property type="entry name" value="Metallo-hydrolase/oxidoreductase"/>
    <property type="match status" value="1"/>
</dbReference>
<dbReference type="Gene3D" id="3.60.15.10">
    <property type="entry name" value="Ribonuclease Z/Hydroxyacylglutathione hydrolase-like"/>
    <property type="match status" value="1"/>
</dbReference>
<name>A0A1M6LDJ4_9BACT</name>
<comment type="catalytic activity">
    <reaction evidence="8">
        <text>Endonucleolytic cleavage of RNA, removing extra 3' nucleotides from tRNA precursor, generating 3' termini of tRNAs. A 3'-hydroxy group is left at the tRNA terminus and a 5'-phosphoryl group is left at the trailer molecule.</text>
        <dbReference type="EC" id="3.1.26.11"/>
    </reaction>
</comment>
<keyword evidence="4 8" id="KW-0479">Metal-binding</keyword>
<comment type="cofactor">
    <cofactor evidence="8">
        <name>Zn(2+)</name>
        <dbReference type="ChEBI" id="CHEBI:29105"/>
    </cofactor>
    <text evidence="8">Binds 2 Zn(2+) ions.</text>
</comment>
<dbReference type="PANTHER" id="PTHR46018:SF2">
    <property type="entry name" value="ZINC PHOSPHODIESTERASE ELAC PROTEIN 1"/>
    <property type="match status" value="1"/>
</dbReference>
<dbReference type="RefSeq" id="WP_073171548.1">
    <property type="nucleotide sequence ID" value="NZ_FQZE01000026.1"/>
</dbReference>
<dbReference type="GO" id="GO:0042781">
    <property type="term" value="F:3'-tRNA processing endoribonuclease activity"/>
    <property type="evidence" value="ECO:0007669"/>
    <property type="project" value="UniProtKB-UniRule"/>
</dbReference>
<evidence type="ECO:0000256" key="6">
    <source>
        <dbReference type="ARBA" id="ARBA00022801"/>
    </source>
</evidence>
<feature type="binding site" evidence="8">
    <location>
        <position position="212"/>
    </location>
    <ligand>
        <name>Zn(2+)</name>
        <dbReference type="ChEBI" id="CHEBI:29105"/>
        <label>2</label>
        <note>catalytic</note>
    </ligand>
</feature>
<dbReference type="PANTHER" id="PTHR46018">
    <property type="entry name" value="ZINC PHOSPHODIESTERASE ELAC PROTEIN 1"/>
    <property type="match status" value="1"/>
</dbReference>
<dbReference type="CDD" id="cd07717">
    <property type="entry name" value="RNaseZ_ZiPD-like_MBL-fold"/>
    <property type="match status" value="1"/>
</dbReference>
<dbReference type="Pfam" id="PF23023">
    <property type="entry name" value="Anti-Pycsar_Apyc1"/>
    <property type="match status" value="1"/>
</dbReference>
<evidence type="ECO:0000256" key="1">
    <source>
        <dbReference type="ARBA" id="ARBA00011738"/>
    </source>
</evidence>
<accession>A0A1M6LDJ4</accession>
<keyword evidence="5 8" id="KW-0255">Endonuclease</keyword>
<dbReference type="STRING" id="1168035.SAMN05444280_12661"/>
<dbReference type="EC" id="3.1.26.11" evidence="8"/>
<feature type="binding site" evidence="8">
    <location>
        <position position="270"/>
    </location>
    <ligand>
        <name>Zn(2+)</name>
        <dbReference type="ChEBI" id="CHEBI:29105"/>
        <label>2</label>
        <note>catalytic</note>
    </ligand>
</feature>
<keyword evidence="3 8" id="KW-0540">Nuclease</keyword>
<dbReference type="HAMAP" id="MF_01818">
    <property type="entry name" value="RNase_Z_BN"/>
    <property type="match status" value="1"/>
</dbReference>
<feature type="binding site" evidence="8">
    <location>
        <position position="212"/>
    </location>
    <ligand>
        <name>Zn(2+)</name>
        <dbReference type="ChEBI" id="CHEBI:29105"/>
        <label>1</label>
        <note>catalytic</note>
    </ligand>
</feature>
<gene>
    <name evidence="8" type="primary">rnz</name>
    <name evidence="9" type="ORF">SAMN05444280_12661</name>
</gene>
<dbReference type="OrthoDB" id="9800940at2"/>
<dbReference type="EMBL" id="FQZE01000026">
    <property type="protein sequence ID" value="SHJ69279.1"/>
    <property type="molecule type" value="Genomic_DNA"/>
</dbReference>
<evidence type="ECO:0000256" key="8">
    <source>
        <dbReference type="HAMAP-Rule" id="MF_01818"/>
    </source>
</evidence>
<comment type="similarity">
    <text evidence="8">Belongs to the RNase Z family.</text>
</comment>
<dbReference type="InterPro" id="IPR036866">
    <property type="entry name" value="RibonucZ/Hydroxyglut_hydro"/>
</dbReference>
<feature type="binding site" evidence="8">
    <location>
        <position position="142"/>
    </location>
    <ligand>
        <name>Zn(2+)</name>
        <dbReference type="ChEBI" id="CHEBI:29105"/>
        <label>1</label>
        <note>catalytic</note>
    </ligand>
</feature>
<dbReference type="GO" id="GO:0008270">
    <property type="term" value="F:zinc ion binding"/>
    <property type="evidence" value="ECO:0007669"/>
    <property type="project" value="UniProtKB-UniRule"/>
</dbReference>
<evidence type="ECO:0000256" key="5">
    <source>
        <dbReference type="ARBA" id="ARBA00022759"/>
    </source>
</evidence>
<dbReference type="NCBIfam" id="NF000801">
    <property type="entry name" value="PRK00055.1-3"/>
    <property type="match status" value="1"/>
</dbReference>
<feature type="active site" description="Proton acceptor" evidence="8">
    <location>
        <position position="66"/>
    </location>
</feature>
<evidence type="ECO:0000256" key="4">
    <source>
        <dbReference type="ARBA" id="ARBA00022723"/>
    </source>
</evidence>
<feature type="binding site" evidence="8">
    <location>
        <position position="67"/>
    </location>
    <ligand>
        <name>Zn(2+)</name>
        <dbReference type="ChEBI" id="CHEBI:29105"/>
        <label>2</label>
        <note>catalytic</note>
    </ligand>
</feature>
<reference evidence="9 10" key="1">
    <citation type="submission" date="2016-11" db="EMBL/GenBank/DDBJ databases">
        <authorList>
            <person name="Jaros S."/>
            <person name="Januszkiewicz K."/>
            <person name="Wedrychowicz H."/>
        </authorList>
    </citation>
    <scope>NUCLEOTIDE SEQUENCE [LARGE SCALE GENOMIC DNA]</scope>
    <source>
        <strain evidence="9 10">DSM 27063</strain>
    </source>
</reference>
<feature type="binding site" evidence="8">
    <location>
        <position position="66"/>
    </location>
    <ligand>
        <name>Zn(2+)</name>
        <dbReference type="ChEBI" id="CHEBI:29105"/>
        <label>2</label>
        <note>catalytic</note>
    </ligand>
</feature>
<dbReference type="NCBIfam" id="TIGR02651">
    <property type="entry name" value="RNase_Z"/>
    <property type="match status" value="1"/>
</dbReference>
<evidence type="ECO:0000313" key="9">
    <source>
        <dbReference type="EMBL" id="SHJ69279.1"/>
    </source>
</evidence>
<dbReference type="InterPro" id="IPR013471">
    <property type="entry name" value="RNase_Z/BN"/>
</dbReference>
<protein>
    <recommendedName>
        <fullName evidence="8">Ribonuclease Z</fullName>
        <shortName evidence="8">RNase Z</shortName>
        <ecNumber evidence="8">3.1.26.11</ecNumber>
    </recommendedName>
    <alternativeName>
        <fullName evidence="8">tRNA 3 endonuclease</fullName>
    </alternativeName>
    <alternativeName>
        <fullName evidence="8">tRNase Z</fullName>
    </alternativeName>
</protein>
<comment type="function">
    <text evidence="8">Zinc phosphodiesterase, which displays some tRNA 3'-processing endonuclease activity. Probably involved in tRNA maturation, by removing a 3'-trailer from precursor tRNA.</text>
</comment>
<keyword evidence="2 8" id="KW-0819">tRNA processing</keyword>
<evidence type="ECO:0000256" key="3">
    <source>
        <dbReference type="ARBA" id="ARBA00022722"/>
    </source>
</evidence>
<feature type="binding site" evidence="8">
    <location>
        <position position="64"/>
    </location>
    <ligand>
        <name>Zn(2+)</name>
        <dbReference type="ChEBI" id="CHEBI:29105"/>
        <label>1</label>
        <note>catalytic</note>
    </ligand>
</feature>
<keyword evidence="6 8" id="KW-0378">Hydrolase</keyword>
<sequence length="305" mass="34652">MPFELTILGSSSATPTSERYPTAQVLNALGRFFLIDCGEGTQIQIRRQKIGFSKIQHIFISHLHGDHFYGLIGMISTFNLLGLKKDIHIYSPSQLKDIIQPQLEFLKAGLQFNIVFHPLNFKKPQVIYSDKKVEVTSFPLKHSINTCGFLFKEHPKEANIKKEYVKKYNIPIPEIIKIKRGAGFQTSEGEFIPHEELTTPPPRPRSYAFCSDTAFHPPVAEIIKDVDLLYHEATFTEELKEWAQNTYHSTAREAAEIAKMANARQLILGHFSARYKNVSPFLKEARAVFPNTVAAEDGSRYEVGE</sequence>
<proteinExistence type="inferred from homology"/>
<evidence type="ECO:0000256" key="7">
    <source>
        <dbReference type="ARBA" id="ARBA00022833"/>
    </source>
</evidence>
<comment type="subunit">
    <text evidence="1 8">Homodimer.</text>
</comment>
<keyword evidence="7 8" id="KW-0862">Zinc</keyword>
<organism evidence="9 10">
    <name type="scientific">Tangfeifania diversioriginum</name>
    <dbReference type="NCBI Taxonomy" id="1168035"/>
    <lineage>
        <taxon>Bacteria</taxon>
        <taxon>Pseudomonadati</taxon>
        <taxon>Bacteroidota</taxon>
        <taxon>Bacteroidia</taxon>
        <taxon>Marinilabiliales</taxon>
        <taxon>Prolixibacteraceae</taxon>
        <taxon>Tangfeifania</taxon>
    </lineage>
</organism>
<evidence type="ECO:0000256" key="2">
    <source>
        <dbReference type="ARBA" id="ARBA00022694"/>
    </source>
</evidence>
<dbReference type="AlphaFoldDB" id="A0A1M6LDJ4"/>